<dbReference type="EMBL" id="FMVT01000001">
    <property type="protein sequence ID" value="SCX87621.1"/>
    <property type="molecule type" value="Genomic_DNA"/>
</dbReference>
<dbReference type="AlphaFoldDB" id="A0A1G5BBT0"/>
<organism evidence="2 3">
    <name type="scientific">Paracoccus tibetensis</name>
    <dbReference type="NCBI Taxonomy" id="336292"/>
    <lineage>
        <taxon>Bacteria</taxon>
        <taxon>Pseudomonadati</taxon>
        <taxon>Pseudomonadota</taxon>
        <taxon>Alphaproteobacteria</taxon>
        <taxon>Rhodobacterales</taxon>
        <taxon>Paracoccaceae</taxon>
        <taxon>Paracoccus</taxon>
    </lineage>
</organism>
<dbReference type="RefSeq" id="WP_245686481.1">
    <property type="nucleotide sequence ID" value="NZ_FMVT01000001.1"/>
</dbReference>
<dbReference type="Proteomes" id="UP000199502">
    <property type="component" value="Unassembled WGS sequence"/>
</dbReference>
<reference evidence="2 3" key="1">
    <citation type="submission" date="2016-10" db="EMBL/GenBank/DDBJ databases">
        <authorList>
            <person name="de Groot N.N."/>
        </authorList>
    </citation>
    <scope>NUCLEOTIDE SEQUENCE [LARGE SCALE GENOMIC DNA]</scope>
    <source>
        <strain evidence="2 3">CGMCC 1.8925</strain>
    </source>
</reference>
<accession>A0A1G5BBT0</accession>
<feature type="signal peptide" evidence="1">
    <location>
        <begin position="1"/>
        <end position="19"/>
    </location>
</feature>
<name>A0A1G5BBT0_9RHOB</name>
<keyword evidence="3" id="KW-1185">Reference proteome</keyword>
<feature type="chain" id="PRO_5011637217" description="Lipoprotein" evidence="1">
    <location>
        <begin position="20"/>
        <end position="125"/>
    </location>
</feature>
<protein>
    <recommendedName>
        <fullName evidence="4">Lipoprotein</fullName>
    </recommendedName>
</protein>
<evidence type="ECO:0000256" key="1">
    <source>
        <dbReference type="SAM" id="SignalP"/>
    </source>
</evidence>
<proteinExistence type="predicted"/>
<evidence type="ECO:0000313" key="2">
    <source>
        <dbReference type="EMBL" id="SCX87621.1"/>
    </source>
</evidence>
<gene>
    <name evidence="2" type="ORF">SAMN05660710_00080</name>
</gene>
<evidence type="ECO:0008006" key="4">
    <source>
        <dbReference type="Google" id="ProtNLM"/>
    </source>
</evidence>
<evidence type="ECO:0000313" key="3">
    <source>
        <dbReference type="Proteomes" id="UP000199502"/>
    </source>
</evidence>
<keyword evidence="1" id="KW-0732">Signal</keyword>
<sequence>MKLVSVLSAGALLLVTACAQTSIQPMSKDTFKVATQAAPACGPNGARNVAFKSASVEVIRRGHDKFVLAGDSHNSDFWSGNHKQDMVVRVVPEGSPEAKNALSAREQLGDNWQEVVAKGAPTTCG</sequence>
<dbReference type="PROSITE" id="PS51257">
    <property type="entry name" value="PROKAR_LIPOPROTEIN"/>
    <property type="match status" value="1"/>
</dbReference>